<reference evidence="4 5" key="1">
    <citation type="submission" date="2019-07" db="EMBL/GenBank/DDBJ databases">
        <title>Whole genome shotgun sequence of Cellulomonas soli NBRC 109434.</title>
        <authorList>
            <person name="Hosoyama A."/>
            <person name="Uohara A."/>
            <person name="Ohji S."/>
            <person name="Ichikawa N."/>
        </authorList>
    </citation>
    <scope>NUCLEOTIDE SEQUENCE [LARGE SCALE GENOMIC DNA]</scope>
    <source>
        <strain evidence="4 5">NBRC 109434</strain>
    </source>
</reference>
<gene>
    <name evidence="4" type="ORF">CSO01_10550</name>
</gene>
<accession>A0A512PAV2</accession>
<name>A0A512PAV2_9CELL</name>
<proteinExistence type="inferred from homology"/>
<dbReference type="InterPro" id="IPR023393">
    <property type="entry name" value="START-like_dom_sf"/>
</dbReference>
<dbReference type="EMBL" id="BKAL01000003">
    <property type="protein sequence ID" value="GEP68340.1"/>
    <property type="molecule type" value="Genomic_DNA"/>
</dbReference>
<evidence type="ECO:0000256" key="1">
    <source>
        <dbReference type="ARBA" id="ARBA00006817"/>
    </source>
</evidence>
<protein>
    <recommendedName>
        <fullName evidence="3">Activator of Hsp90 ATPase homologue 1/2-like C-terminal domain-containing protein</fullName>
    </recommendedName>
</protein>
<dbReference type="AlphaFoldDB" id="A0A512PAV2"/>
<comment type="caution">
    <text evidence="4">The sequence shown here is derived from an EMBL/GenBank/DDBJ whole genome shotgun (WGS) entry which is preliminary data.</text>
</comment>
<dbReference type="Proteomes" id="UP000321798">
    <property type="component" value="Unassembled WGS sequence"/>
</dbReference>
<keyword evidence="5" id="KW-1185">Reference proteome</keyword>
<evidence type="ECO:0000259" key="3">
    <source>
        <dbReference type="Pfam" id="PF08327"/>
    </source>
</evidence>
<dbReference type="Pfam" id="PF08327">
    <property type="entry name" value="AHSA1"/>
    <property type="match status" value="1"/>
</dbReference>
<evidence type="ECO:0000256" key="2">
    <source>
        <dbReference type="SAM" id="MobiDB-lite"/>
    </source>
</evidence>
<dbReference type="InterPro" id="IPR013538">
    <property type="entry name" value="ASHA1/2-like_C"/>
</dbReference>
<dbReference type="SUPFAM" id="SSF55961">
    <property type="entry name" value="Bet v1-like"/>
    <property type="match status" value="1"/>
</dbReference>
<feature type="region of interest" description="Disordered" evidence="2">
    <location>
        <begin position="1"/>
        <end position="35"/>
    </location>
</feature>
<sequence>MGGRAGPRAALSRGWPGTAPLANPPYDPRVGEPDGAPDLELTRVMAAPAAAIWAAWLDPSAVAAWWGPDGFTSTVRLLELRDGGRFEVVMHSPDGTDYENLYLFDEVRPTRGLTYVHQGSEEWGLGPSRTVVLLDEDEALPRRTRVTMRTSYASDEDRRRHLEDFHAADGARQLLERLERVATSGRRAR</sequence>
<feature type="domain" description="Activator of Hsp90 ATPase homologue 1/2-like C-terminal" evidence="3">
    <location>
        <begin position="47"/>
        <end position="181"/>
    </location>
</feature>
<organism evidence="4 5">
    <name type="scientific">Cellulomonas soli</name>
    <dbReference type="NCBI Taxonomy" id="931535"/>
    <lineage>
        <taxon>Bacteria</taxon>
        <taxon>Bacillati</taxon>
        <taxon>Actinomycetota</taxon>
        <taxon>Actinomycetes</taxon>
        <taxon>Micrococcales</taxon>
        <taxon>Cellulomonadaceae</taxon>
        <taxon>Cellulomonas</taxon>
    </lineage>
</organism>
<comment type="similarity">
    <text evidence="1">Belongs to the AHA1 family.</text>
</comment>
<evidence type="ECO:0000313" key="5">
    <source>
        <dbReference type="Proteomes" id="UP000321798"/>
    </source>
</evidence>
<evidence type="ECO:0000313" key="4">
    <source>
        <dbReference type="EMBL" id="GEP68340.1"/>
    </source>
</evidence>
<dbReference type="Gene3D" id="3.30.530.20">
    <property type="match status" value="1"/>
</dbReference>